<sequence>MILKIKPPPAGRGPRPGGAQSGPSSSPDRSPRQAQAGVERRGVTKPPLPPPGVGAAPARPPLDSGERKSLSQLQHPKPQHALSTEAGSGGQRKQAERETGRRKENVEREPVEEEARASAREPEASWTPGPRAQTPSDPGPGVVGTRCETRLNPAPPDRD</sequence>
<organism evidence="2">
    <name type="scientific">Camelus bactrianus</name>
    <name type="common">Bactrian camel</name>
    <dbReference type="NCBI Taxonomy" id="9837"/>
    <lineage>
        <taxon>Eukaryota</taxon>
        <taxon>Metazoa</taxon>
        <taxon>Chordata</taxon>
        <taxon>Craniata</taxon>
        <taxon>Vertebrata</taxon>
        <taxon>Euteleostomi</taxon>
        <taxon>Mammalia</taxon>
        <taxon>Eutheria</taxon>
        <taxon>Laurasiatheria</taxon>
        <taxon>Artiodactyla</taxon>
        <taxon>Tylopoda</taxon>
        <taxon>Camelidae</taxon>
        <taxon>Camelus</taxon>
    </lineage>
</organism>
<gene>
    <name evidence="2" type="primary">LOC123615189</name>
</gene>
<name>A0A9W3FY12_CAMBA</name>
<feature type="region of interest" description="Disordered" evidence="1">
    <location>
        <begin position="1"/>
        <end position="159"/>
    </location>
</feature>
<reference evidence="2" key="1">
    <citation type="submission" date="2025-08" db="UniProtKB">
        <authorList>
            <consortium name="RefSeq"/>
        </authorList>
    </citation>
    <scope>IDENTIFICATION</scope>
    <source>
        <tissue evidence="2">Blood</tissue>
    </source>
</reference>
<proteinExistence type="predicted"/>
<evidence type="ECO:0000313" key="2">
    <source>
        <dbReference type="RefSeq" id="XP_045368468.1"/>
    </source>
</evidence>
<feature type="compositionally biased region" description="Basic and acidic residues" evidence="1">
    <location>
        <begin position="93"/>
        <end position="123"/>
    </location>
</feature>
<accession>A0A9W3FY12</accession>
<dbReference type="RefSeq" id="XP_045368468.1">
    <property type="nucleotide sequence ID" value="XM_045512512.1"/>
</dbReference>
<dbReference type="AlphaFoldDB" id="A0A9W3FY12"/>
<protein>
    <submittedName>
        <fullName evidence="2">Splicing factor 1-like</fullName>
    </submittedName>
</protein>
<evidence type="ECO:0000256" key="1">
    <source>
        <dbReference type="SAM" id="MobiDB-lite"/>
    </source>
</evidence>
<feature type="compositionally biased region" description="Pro residues" evidence="1">
    <location>
        <begin position="1"/>
        <end position="11"/>
    </location>
</feature>